<dbReference type="PANTHER" id="PTHR23272">
    <property type="entry name" value="BED FINGER-RELATED"/>
    <property type="match status" value="1"/>
</dbReference>
<dbReference type="Proteomes" id="UP000235145">
    <property type="component" value="Unassembled WGS sequence"/>
</dbReference>
<reference evidence="2 3" key="1">
    <citation type="journal article" date="2017" name="Nat. Commun.">
        <title>Genome assembly with in vitro proximity ligation data and whole-genome triplication in lettuce.</title>
        <authorList>
            <person name="Reyes-Chin-Wo S."/>
            <person name="Wang Z."/>
            <person name="Yang X."/>
            <person name="Kozik A."/>
            <person name="Arikit S."/>
            <person name="Song C."/>
            <person name="Xia L."/>
            <person name="Froenicke L."/>
            <person name="Lavelle D.O."/>
            <person name="Truco M.J."/>
            <person name="Xia R."/>
            <person name="Zhu S."/>
            <person name="Xu C."/>
            <person name="Xu H."/>
            <person name="Xu X."/>
            <person name="Cox K."/>
            <person name="Korf I."/>
            <person name="Meyers B.C."/>
            <person name="Michelmore R.W."/>
        </authorList>
    </citation>
    <scope>NUCLEOTIDE SEQUENCE [LARGE SCALE GENOMIC DNA]</scope>
    <source>
        <strain evidence="3">cv. Salinas</strain>
        <tissue evidence="2">Seedlings</tissue>
    </source>
</reference>
<sequence>MATPEKLKLFYQVTENFSGTKYPTSNIFFPLICDMKLSLLSWSVYDNSNVIHNVMSVAIVLDPRYKLKLINYFFPKLYGEEARSEIMQVRNIITELFEEYKRNMMKNKALLGNDNVQQTSLREGFLL</sequence>
<feature type="domain" description="hAT-like transposase RNase-H fold" evidence="1">
    <location>
        <begin position="18"/>
        <end position="100"/>
    </location>
</feature>
<dbReference type="GO" id="GO:0003677">
    <property type="term" value="F:DNA binding"/>
    <property type="evidence" value="ECO:0007669"/>
    <property type="project" value="InterPro"/>
</dbReference>
<comment type="caution">
    <text evidence="2">The sequence shown here is derived from an EMBL/GenBank/DDBJ whole genome shotgun (WGS) entry which is preliminary data.</text>
</comment>
<dbReference type="InterPro" id="IPR025525">
    <property type="entry name" value="hAT-like_transposase_RNase-H"/>
</dbReference>
<dbReference type="Pfam" id="PF14372">
    <property type="entry name" value="hAT-like_RNase-H"/>
    <property type="match status" value="1"/>
</dbReference>
<protein>
    <recommendedName>
        <fullName evidence="1">hAT-like transposase RNase-H fold domain-containing protein</fullName>
    </recommendedName>
</protein>
<keyword evidence="3" id="KW-1185">Reference proteome</keyword>
<accession>A0A9R1WHG6</accession>
<dbReference type="InterPro" id="IPR012337">
    <property type="entry name" value="RNaseH-like_sf"/>
</dbReference>
<proteinExistence type="predicted"/>
<evidence type="ECO:0000313" key="3">
    <source>
        <dbReference type="Proteomes" id="UP000235145"/>
    </source>
</evidence>
<organism evidence="2 3">
    <name type="scientific">Lactuca sativa</name>
    <name type="common">Garden lettuce</name>
    <dbReference type="NCBI Taxonomy" id="4236"/>
    <lineage>
        <taxon>Eukaryota</taxon>
        <taxon>Viridiplantae</taxon>
        <taxon>Streptophyta</taxon>
        <taxon>Embryophyta</taxon>
        <taxon>Tracheophyta</taxon>
        <taxon>Spermatophyta</taxon>
        <taxon>Magnoliopsida</taxon>
        <taxon>eudicotyledons</taxon>
        <taxon>Gunneridae</taxon>
        <taxon>Pentapetalae</taxon>
        <taxon>asterids</taxon>
        <taxon>campanulids</taxon>
        <taxon>Asterales</taxon>
        <taxon>Asteraceae</taxon>
        <taxon>Cichorioideae</taxon>
        <taxon>Cichorieae</taxon>
        <taxon>Lactucinae</taxon>
        <taxon>Lactuca</taxon>
    </lineage>
</organism>
<name>A0A9R1WHG6_LACSA</name>
<gene>
    <name evidence="2" type="ORF">LSAT_V11C200077990</name>
</gene>
<dbReference type="AlphaFoldDB" id="A0A9R1WHG6"/>
<dbReference type="SUPFAM" id="SSF53098">
    <property type="entry name" value="Ribonuclease H-like"/>
    <property type="match status" value="1"/>
</dbReference>
<evidence type="ECO:0000259" key="1">
    <source>
        <dbReference type="Pfam" id="PF14372"/>
    </source>
</evidence>
<evidence type="ECO:0000313" key="2">
    <source>
        <dbReference type="EMBL" id="KAJ0222750.1"/>
    </source>
</evidence>
<dbReference type="PANTHER" id="PTHR23272:SF190">
    <property type="entry name" value="ZINC FINGER, BED-TYPE-RELATED"/>
    <property type="match status" value="1"/>
</dbReference>
<dbReference type="EMBL" id="NBSK02000002">
    <property type="protein sequence ID" value="KAJ0222750.1"/>
    <property type="molecule type" value="Genomic_DNA"/>
</dbReference>